<name>A0ABP1CK15_9APHY</name>
<keyword evidence="1" id="KW-0808">Transferase</keyword>
<keyword evidence="1" id="KW-0694">RNA-binding</keyword>
<dbReference type="InterPro" id="IPR007855">
    <property type="entry name" value="RDRP"/>
</dbReference>
<keyword evidence="1" id="KW-0548">Nucleotidyltransferase</keyword>
<gene>
    <name evidence="3" type="ORF">GFSPODELE1_LOCUS1002</name>
</gene>
<comment type="catalytic activity">
    <reaction evidence="1">
        <text>RNA(n) + a ribonucleoside 5'-triphosphate = RNA(n+1) + diphosphate</text>
        <dbReference type="Rhea" id="RHEA:21248"/>
        <dbReference type="Rhea" id="RHEA-COMP:14527"/>
        <dbReference type="Rhea" id="RHEA-COMP:17342"/>
        <dbReference type="ChEBI" id="CHEBI:33019"/>
        <dbReference type="ChEBI" id="CHEBI:61557"/>
        <dbReference type="ChEBI" id="CHEBI:140395"/>
        <dbReference type="EC" id="2.7.7.48"/>
    </reaction>
</comment>
<feature type="domain" description="RDRP core" evidence="2">
    <location>
        <begin position="419"/>
        <end position="1010"/>
    </location>
</feature>
<reference evidence="4" key="1">
    <citation type="submission" date="2024-04" db="EMBL/GenBank/DDBJ databases">
        <authorList>
            <person name="Shaw F."/>
            <person name="Minotto A."/>
        </authorList>
    </citation>
    <scope>NUCLEOTIDE SEQUENCE [LARGE SCALE GENOMIC DNA]</scope>
</reference>
<proteinExistence type="inferred from homology"/>
<keyword evidence="1" id="KW-0696">RNA-directed RNA polymerase</keyword>
<accession>A0ABP1CK15</accession>
<keyword evidence="4" id="KW-1185">Reference proteome</keyword>
<sequence>MDVFMENVPSHVRSAQIKIEVARAIHKPEYLMDSAAPFNLEVTIFQRARRNGTKCGVVTFPYETVARQFLREYGLPSPISSIFVGGRLLFKSSNKPPRTHIVEEIRRTPYLDPRVAEEREAQTTELNAKRVGINGIQFGWECRDNVFSVEWEKECTNRGTLTYDHDRREFRVQVDDSDCMRIVAIRAAQIVWASAGEDDQGKHVLCLSLGHPPVFETDVSSTGEMEELVALFAALRVKTKRKRHSCMHPSHAASAPYTSTALRLICRNAADLRSFRSLCNAAHVKLDNQVCPVQSRGLFSEEIQRNFTQWLSRLSWRVAFQIEALARNLLADVTELLDLRGRIERMVSDKGEPYAIAFLRYFATEAKAWLWYDEDEHNDVASMEAFFTHCANNFVFSSNTRLQSGVDPENLFDCLHVTITPSSLHLDGPFPERSNRVMRSYPSNHDSFLRVSFVDESNLQFRVDREVDGRDFIRRRFGNILLEGLNIGGRHFSFLAYSQSALKEHAVWFVKEFRTPDGRMINAASIIASLGDFSQPDPQLVFCPARYAARISQAFTATDASASAEVDEIFPVDDVYDDTGRWCFTDGVGTISAELARAIWKELRDKRRRAKRASTYPRAFQIRFQGSKGMLSVDYRLTGRAICLRPSMIKFNAPDSRVIEIARAFDKPGPFYLNRPLIMILEELGVPYETFKDLQEAAVSEAQESVQSLGRAGKLLETYGLGNSFKMTSVMLSLEKLGVQPPMNDEFFQRMMDFSVNHVLRELKHHARIPVKDAWNLVGVADVHGFLEEGEVFIHVVPTNGQAPFYFEGRTLVTRSPTIHPGDVQIARAIGRPPPGSPFERETLRNCVVFSIKGNRPLPTCLGGGDLDGDIYCCTMLESLMPTRTYAPAQYSPAEKVLLDRPSTMEDVANFVTEYIYSDSLGLIAMQWLIIADQSSLGPRDPDCLLLSDLHSNAVDYPKSGRPVPVDKIPKLKHRVRPDWNAPETLVEGSKLAEKFYESSRAIGRLFRAIDLPASQTVQTAQRAQRRRLREGSASLQDILEGFHAAEPVEDDEVSLAVYERVTQFIAVGRHPDDIIVELWELFEQYASQLRTICADHTVSNSRDAMLTEEEAVVGTIVAKSSQPRKRKDNMSKMRERTAPLVQGVGQQIEGDEGILLERSLERAWVAFRIANLEQDSFGAKSFGWIALGEIFDAIKKIEESEGYF</sequence>
<dbReference type="Pfam" id="PF05183">
    <property type="entry name" value="RdRP"/>
    <property type="match status" value="1"/>
</dbReference>
<dbReference type="InterPro" id="IPR057596">
    <property type="entry name" value="RDRP_core"/>
</dbReference>
<dbReference type="Proteomes" id="UP001497453">
    <property type="component" value="Chromosome 1"/>
</dbReference>
<evidence type="ECO:0000313" key="3">
    <source>
        <dbReference type="EMBL" id="CAL1696033.1"/>
    </source>
</evidence>
<organism evidence="3 4">
    <name type="scientific">Somion occarium</name>
    <dbReference type="NCBI Taxonomy" id="3059160"/>
    <lineage>
        <taxon>Eukaryota</taxon>
        <taxon>Fungi</taxon>
        <taxon>Dikarya</taxon>
        <taxon>Basidiomycota</taxon>
        <taxon>Agaricomycotina</taxon>
        <taxon>Agaricomycetes</taxon>
        <taxon>Polyporales</taxon>
        <taxon>Cerrenaceae</taxon>
        <taxon>Somion</taxon>
    </lineage>
</organism>
<evidence type="ECO:0000313" key="4">
    <source>
        <dbReference type="Proteomes" id="UP001497453"/>
    </source>
</evidence>
<dbReference type="PANTHER" id="PTHR23079:SF55">
    <property type="entry name" value="RNA-DIRECTED RNA POLYMERASE"/>
    <property type="match status" value="1"/>
</dbReference>
<protein>
    <recommendedName>
        <fullName evidence="1">RNA-dependent RNA polymerase</fullName>
        <ecNumber evidence="1">2.7.7.48</ecNumber>
    </recommendedName>
</protein>
<evidence type="ECO:0000259" key="2">
    <source>
        <dbReference type="Pfam" id="PF05183"/>
    </source>
</evidence>
<dbReference type="PANTHER" id="PTHR23079">
    <property type="entry name" value="RNA-DEPENDENT RNA POLYMERASE"/>
    <property type="match status" value="1"/>
</dbReference>
<evidence type="ECO:0000256" key="1">
    <source>
        <dbReference type="RuleBase" id="RU363098"/>
    </source>
</evidence>
<dbReference type="EC" id="2.7.7.48" evidence="1"/>
<dbReference type="EMBL" id="OZ037944">
    <property type="protein sequence ID" value="CAL1696033.1"/>
    <property type="molecule type" value="Genomic_DNA"/>
</dbReference>
<comment type="similarity">
    <text evidence="1">Belongs to the RdRP family.</text>
</comment>